<dbReference type="Gramene" id="TraesLDM2B03G00844150.1">
    <property type="protein sequence ID" value="TraesLDM2B03G00844150.1"/>
    <property type="gene ID" value="TraesLDM2B03G00844150"/>
</dbReference>
<proteinExistence type="predicted"/>
<keyword evidence="3" id="KW-1185">Reference proteome</keyword>
<evidence type="ECO:0000259" key="1">
    <source>
        <dbReference type="Pfam" id="PF03407"/>
    </source>
</evidence>
<reference evidence="2" key="2">
    <citation type="submission" date="2018-10" db="UniProtKB">
        <authorList>
            <consortium name="EnsemblPlants"/>
        </authorList>
    </citation>
    <scope>IDENTIFICATION</scope>
</reference>
<dbReference type="PaxDb" id="4565-Traes_2BS_2EE161824.1"/>
<dbReference type="Gramene" id="TraesPARA_EIv1.0_0605060.1">
    <property type="protein sequence ID" value="TraesPARA_EIv1.0_0605060.1.CDS"/>
    <property type="gene ID" value="TraesPARA_EIv1.0_0605060"/>
</dbReference>
<name>A0A3B6C185_WHEAT</name>
<dbReference type="Gramene" id="TraesMAC2B03G00840560.1">
    <property type="protein sequence ID" value="TraesMAC2B03G00840560.1"/>
    <property type="gene ID" value="TraesMAC2B03G00840560"/>
</dbReference>
<dbReference type="RefSeq" id="XP_044319123.1">
    <property type="nucleotide sequence ID" value="XM_044463188.1"/>
</dbReference>
<dbReference type="OMA" id="AFYGDWY"/>
<dbReference type="Gramene" id="TraesSTA2B03G00843260.1">
    <property type="protein sequence ID" value="TraesSTA2B03G00843260.1"/>
    <property type="gene ID" value="TraesSTA2B03G00843260"/>
</dbReference>
<dbReference type="GeneID" id="123040304"/>
<dbReference type="PANTHER" id="PTHR46038">
    <property type="entry name" value="EXPRESSED PROTEIN-RELATED"/>
    <property type="match status" value="1"/>
</dbReference>
<protein>
    <recommendedName>
        <fullName evidence="1">Nucleotide-diphospho-sugar transferase domain-containing protein</fullName>
    </recommendedName>
</protein>
<dbReference type="Gramene" id="TraesCS2B03G0166100.1">
    <property type="protein sequence ID" value="TraesCS2B03G0166100.1.CDS"/>
    <property type="gene ID" value="TraesCS2B03G0166100"/>
</dbReference>
<feature type="domain" description="Nucleotide-diphospho-sugar transferase" evidence="1">
    <location>
        <begin position="126"/>
        <end position="326"/>
    </location>
</feature>
<dbReference type="InterPro" id="IPR044821">
    <property type="entry name" value="At1g28695/At4g15970-like"/>
</dbReference>
<dbReference type="Gramene" id="TraesCS2B02G074600.1">
    <property type="protein sequence ID" value="TraesCS2B02G074600.1"/>
    <property type="gene ID" value="TraesCS2B02G074600"/>
</dbReference>
<evidence type="ECO:0000313" key="3">
    <source>
        <dbReference type="Proteomes" id="UP000019116"/>
    </source>
</evidence>
<dbReference type="Gramene" id="TraesLAC2B03G00836230.1">
    <property type="protein sequence ID" value="TraesLAC2B03G00836230.1"/>
    <property type="gene ID" value="TraesLAC2B03G00836230"/>
</dbReference>
<accession>A0A3B6C185</accession>
<dbReference type="EnsemblPlants" id="TraesCS2B02G074600.1">
    <property type="protein sequence ID" value="TraesCS2B02G074600.1"/>
    <property type="gene ID" value="TraesCS2B02G074600"/>
</dbReference>
<gene>
    <name evidence="2" type="primary">LOC123040304</name>
</gene>
<dbReference type="Pfam" id="PF03407">
    <property type="entry name" value="Nucleotid_trans"/>
    <property type="match status" value="1"/>
</dbReference>
<dbReference type="OrthoDB" id="540503at2759"/>
<evidence type="ECO:0000313" key="2">
    <source>
        <dbReference type="EnsemblPlants" id="TraesCS2B02G074600.1"/>
    </source>
</evidence>
<dbReference type="PANTHER" id="PTHR46038:SF5">
    <property type="entry name" value="NUCLEOTIDE-DIPHOSPHO-SUGAR TRANSFERASE FAMILY PROTEIN"/>
    <property type="match status" value="1"/>
</dbReference>
<dbReference type="AlphaFoldDB" id="A0A3B6C185"/>
<dbReference type="Proteomes" id="UP000019116">
    <property type="component" value="Chromosome 2B"/>
</dbReference>
<dbReference type="InterPro" id="IPR005069">
    <property type="entry name" value="Nucl-diP-sugar_transferase"/>
</dbReference>
<organism evidence="2">
    <name type="scientific">Triticum aestivum</name>
    <name type="common">Wheat</name>
    <dbReference type="NCBI Taxonomy" id="4565"/>
    <lineage>
        <taxon>Eukaryota</taxon>
        <taxon>Viridiplantae</taxon>
        <taxon>Streptophyta</taxon>
        <taxon>Embryophyta</taxon>
        <taxon>Tracheophyta</taxon>
        <taxon>Spermatophyta</taxon>
        <taxon>Magnoliopsida</taxon>
        <taxon>Liliopsida</taxon>
        <taxon>Poales</taxon>
        <taxon>Poaceae</taxon>
        <taxon>BOP clade</taxon>
        <taxon>Pooideae</taxon>
        <taxon>Triticodae</taxon>
        <taxon>Triticeae</taxon>
        <taxon>Triticinae</taxon>
        <taxon>Triticum</taxon>
    </lineage>
</organism>
<reference evidence="2" key="1">
    <citation type="submission" date="2018-08" db="EMBL/GenBank/DDBJ databases">
        <authorList>
            <person name="Rossello M."/>
        </authorList>
    </citation>
    <scope>NUCLEOTIDE SEQUENCE [LARGE SCALE GENOMIC DNA]</scope>
    <source>
        <strain evidence="2">cv. Chinese Spring</strain>
    </source>
</reference>
<sequence length="352" mass="39312">MYALRHILGFFLGAAITAAFVVLLLPPSPSPSPSPCSCGGTPPADHKLASSDQAALNKLDTGVNNAAREREEDDDDDEKLAELLRSAAMDDNTIIMTFTNEAWTAPGSLLDVFLESFRIGVRTEPLLKHLVIVAVDGKAFEGCQRVHPLCYRLAAPAAAADSAAEKPYNTPGYLDMMWVRNKFQARVLALGFGFVFTDVDIVWFRNPLLRIPVGADIALNCDWFYGDNPYDLNKTANGGFLHAKPRARTLAFFADWYAARTRYPGEHDQFVFDQVKHELAARHGVTVQFIDTEYLSGRCEPRMDFRKLCTFHANCIIGLQYKLEYLTGVLDEWKRFKAQEELLGTNSTTLTY</sequence>
<dbReference type="Gramene" id="TraesJAG2B03G00843030.1">
    <property type="protein sequence ID" value="TraesJAG2B03G00843030.1"/>
    <property type="gene ID" value="TraesJAG2B03G00843030"/>
</dbReference>